<feature type="domain" description="Glucan biosynthesis periplasmic MdoG C-terminal" evidence="7">
    <location>
        <begin position="58"/>
        <end position="537"/>
    </location>
</feature>
<evidence type="ECO:0000256" key="1">
    <source>
        <dbReference type="ARBA" id="ARBA00004418"/>
    </source>
</evidence>
<dbReference type="InterPro" id="IPR011013">
    <property type="entry name" value="Gal_mutarotase_sf_dom"/>
</dbReference>
<dbReference type="HAMAP" id="MF_01069">
    <property type="entry name" value="MdoG_OpgG"/>
    <property type="match status" value="1"/>
</dbReference>
<proteinExistence type="inferred from homology"/>
<organism evidence="8 9">
    <name type="scientific">Cereibacter ovatus</name>
    <dbReference type="NCBI Taxonomy" id="439529"/>
    <lineage>
        <taxon>Bacteria</taxon>
        <taxon>Pseudomonadati</taxon>
        <taxon>Pseudomonadota</taxon>
        <taxon>Alphaproteobacteria</taxon>
        <taxon>Rhodobacterales</taxon>
        <taxon>Paracoccaceae</taxon>
        <taxon>Cereibacter</taxon>
    </lineage>
</organism>
<dbReference type="PANTHER" id="PTHR30504:SF3">
    <property type="entry name" value="GLUCANS BIOSYNTHESIS PROTEIN D"/>
    <property type="match status" value="1"/>
</dbReference>
<dbReference type="InterPro" id="IPR014438">
    <property type="entry name" value="Glucan_biosyn_MdoG/MdoD"/>
</dbReference>
<keyword evidence="5 6" id="KW-0574">Periplasm</keyword>
<evidence type="ECO:0000313" key="8">
    <source>
        <dbReference type="EMBL" id="SNX67702.1"/>
    </source>
</evidence>
<dbReference type="Gene3D" id="2.60.40.10">
    <property type="entry name" value="Immunoglobulins"/>
    <property type="match status" value="1"/>
</dbReference>
<dbReference type="InterPro" id="IPR014718">
    <property type="entry name" value="GH-type_carb-bd"/>
</dbReference>
<dbReference type="InterPro" id="IPR023704">
    <property type="entry name" value="MdoG_OpgG"/>
</dbReference>
<dbReference type="PIRSF" id="PIRSF006281">
    <property type="entry name" value="MdoG"/>
    <property type="match status" value="1"/>
</dbReference>
<dbReference type="InterPro" id="IPR013783">
    <property type="entry name" value="Ig-like_fold"/>
</dbReference>
<reference evidence="9" key="1">
    <citation type="submission" date="2017-08" db="EMBL/GenBank/DDBJ databases">
        <authorList>
            <person name="Varghese N."/>
            <person name="Submissions S."/>
        </authorList>
    </citation>
    <scope>NUCLEOTIDE SEQUENCE [LARGE SCALE GENOMIC DNA]</scope>
    <source>
        <strain evidence="9">JA234</strain>
    </source>
</reference>
<dbReference type="GO" id="GO:0003824">
    <property type="term" value="F:catalytic activity"/>
    <property type="evidence" value="ECO:0007669"/>
    <property type="project" value="InterPro"/>
</dbReference>
<evidence type="ECO:0000256" key="3">
    <source>
        <dbReference type="ARBA" id="ARBA00009284"/>
    </source>
</evidence>
<dbReference type="SUPFAM" id="SSF74650">
    <property type="entry name" value="Galactose mutarotase-like"/>
    <property type="match status" value="1"/>
</dbReference>
<accession>A0A285CJD1</accession>
<dbReference type="InterPro" id="IPR007444">
    <property type="entry name" value="Glucan_biosyn_MdoG_C"/>
</dbReference>
<evidence type="ECO:0000259" key="7">
    <source>
        <dbReference type="Pfam" id="PF04349"/>
    </source>
</evidence>
<keyword evidence="4 6" id="KW-0732">Signal</keyword>
<dbReference type="UniPathway" id="UPA00637"/>
<dbReference type="InterPro" id="IPR014756">
    <property type="entry name" value="Ig_E-set"/>
</dbReference>
<gene>
    <name evidence="6" type="primary">opgG</name>
    <name evidence="8" type="ORF">SAMN05878503_101340</name>
</gene>
<evidence type="ECO:0000256" key="6">
    <source>
        <dbReference type="HAMAP-Rule" id="MF_01069"/>
    </source>
</evidence>
<dbReference type="GO" id="GO:0051274">
    <property type="term" value="P:beta-glucan biosynthetic process"/>
    <property type="evidence" value="ECO:0007669"/>
    <property type="project" value="TreeGrafter"/>
</dbReference>
<comment type="similarity">
    <text evidence="3 6">Belongs to the OpgD/OpgG family.</text>
</comment>
<dbReference type="EMBL" id="OAOQ01000001">
    <property type="protein sequence ID" value="SNX67702.1"/>
    <property type="molecule type" value="Genomic_DNA"/>
</dbReference>
<evidence type="ECO:0000256" key="4">
    <source>
        <dbReference type="ARBA" id="ARBA00022729"/>
    </source>
</evidence>
<comment type="function">
    <text evidence="6">Involved in the biosynthesis of osmoregulated periplasmic glucans (OPGs).</text>
</comment>
<dbReference type="Pfam" id="PF04349">
    <property type="entry name" value="MdoG"/>
    <property type="match status" value="1"/>
</dbReference>
<dbReference type="PANTHER" id="PTHR30504">
    <property type="entry name" value="GLUCANS BIOSYNTHESIS PROTEIN"/>
    <property type="match status" value="1"/>
</dbReference>
<keyword evidence="9" id="KW-1185">Reference proteome</keyword>
<evidence type="ECO:0000256" key="5">
    <source>
        <dbReference type="ARBA" id="ARBA00022764"/>
    </source>
</evidence>
<dbReference type="RefSeq" id="WP_097028935.1">
    <property type="nucleotide sequence ID" value="NZ_OAOQ01000001.1"/>
</dbReference>
<dbReference type="FunFam" id="2.70.98.10:FF:000001">
    <property type="entry name" value="Glucans biosynthesis protein G"/>
    <property type="match status" value="1"/>
</dbReference>
<evidence type="ECO:0000256" key="2">
    <source>
        <dbReference type="ARBA" id="ARBA00005001"/>
    </source>
</evidence>
<dbReference type="InterPro" id="IPR006311">
    <property type="entry name" value="TAT_signal"/>
</dbReference>
<dbReference type="PROSITE" id="PS51318">
    <property type="entry name" value="TAT"/>
    <property type="match status" value="1"/>
</dbReference>
<dbReference type="GO" id="GO:0030288">
    <property type="term" value="C:outer membrane-bounded periplasmic space"/>
    <property type="evidence" value="ECO:0007669"/>
    <property type="project" value="TreeGrafter"/>
</dbReference>
<protein>
    <recommendedName>
        <fullName evidence="6">Glucans biosynthesis protein G</fullName>
    </recommendedName>
</protein>
<dbReference type="AlphaFoldDB" id="A0A285CJD1"/>
<comment type="pathway">
    <text evidence="2 6">Glycan metabolism; osmoregulated periplasmic glucan (OPG) biosynthesis.</text>
</comment>
<dbReference type="OrthoDB" id="9777817at2"/>
<name>A0A285CJD1_9RHOB</name>
<dbReference type="GO" id="GO:0030246">
    <property type="term" value="F:carbohydrate binding"/>
    <property type="evidence" value="ECO:0007669"/>
    <property type="project" value="InterPro"/>
</dbReference>
<dbReference type="Gene3D" id="2.70.98.10">
    <property type="match status" value="1"/>
</dbReference>
<comment type="subcellular location">
    <subcellularLocation>
        <location evidence="1 6">Periplasm</location>
    </subcellularLocation>
</comment>
<sequence length="540" mass="59277">MSLNVSSSARVNRRALLSAASSSFALVAGGLSGLPLHAQEAAAPVVEAPAPVAAPQQFSFDWLTEEMRAAATRPHANPANLTGFLGELKYDDYRAINFRTDRARWTGTDSQFRVQAFHLGWLFGAPVRLFDVTDGTVQEMQFSTDDFEYRGALAERVAPHVDLPGVAGFRMSVPLNRLDVQDELVAFLGASYFRALGRGNSYGISARGLAINTATTSPEEFPRFDRFYLERPKGGSLHAVIYAAMESPSVTGAYRFVITPGVETVMEVTARLFFRSAVTQLGVAPLTSMFLFGEKNRASFDDFRPNVHDSEGLTVRRADGDRIWRPLNNPPRLASSYFGEHNPVGFGLHQRNRDFALYQDAEAHYESRPSVEVEPVGDWGKGAVRLVEIPTEYETNDNIVAFWVPEGTIVAGDAREFAYRLRWGDLPLPERADIAHVAESRAGHGGVSGGKNDPNSRKFVIDFKGGLLGNLPGNAEVEAVVSVQQGEIVNQTLERLDGMDIWRLVLDVVAPAGATVELGAHIAGYGRKLTETWLYQWNKA</sequence>
<dbReference type="SUPFAM" id="SSF81296">
    <property type="entry name" value="E set domains"/>
    <property type="match status" value="1"/>
</dbReference>
<dbReference type="Proteomes" id="UP000219467">
    <property type="component" value="Unassembled WGS sequence"/>
</dbReference>
<evidence type="ECO:0000313" key="9">
    <source>
        <dbReference type="Proteomes" id="UP000219467"/>
    </source>
</evidence>